<feature type="domain" description="Small-subunit processome Utp12" evidence="5">
    <location>
        <begin position="479"/>
        <end position="596"/>
    </location>
</feature>
<keyword evidence="2" id="KW-0539">Nucleus</keyword>
<protein>
    <recommendedName>
        <fullName evidence="5">Small-subunit processome Utp12 domain-containing protein</fullName>
    </recommendedName>
</protein>
<evidence type="ECO:0000256" key="2">
    <source>
        <dbReference type="ARBA" id="ARBA00023242"/>
    </source>
</evidence>
<dbReference type="SUPFAM" id="SSF50978">
    <property type="entry name" value="WD40 repeat-like"/>
    <property type="match status" value="1"/>
</dbReference>
<dbReference type="InParanoid" id="A0A4Q1BNT8"/>
<dbReference type="VEuPathDB" id="FungiDB:TREMEDRAFT_30693"/>
<keyword evidence="7" id="KW-1185">Reference proteome</keyword>
<dbReference type="OrthoDB" id="30195at2759"/>
<dbReference type="InterPro" id="IPR036322">
    <property type="entry name" value="WD40_repeat_dom_sf"/>
</dbReference>
<comment type="similarity">
    <text evidence="3">Belongs to the UTP5 family.</text>
</comment>
<evidence type="ECO:0000256" key="1">
    <source>
        <dbReference type="ARBA" id="ARBA00004123"/>
    </source>
</evidence>
<dbReference type="FunCoup" id="A0A4Q1BNT8">
    <property type="interactions" value="490"/>
</dbReference>
<evidence type="ECO:0000256" key="3">
    <source>
        <dbReference type="ARBA" id="ARBA00038335"/>
    </source>
</evidence>
<dbReference type="EMBL" id="SDIL01000030">
    <property type="protein sequence ID" value="RXK39543.1"/>
    <property type="molecule type" value="Genomic_DNA"/>
</dbReference>
<dbReference type="InterPro" id="IPR052414">
    <property type="entry name" value="U3_snoRNA-assoc_WDR"/>
</dbReference>
<dbReference type="GO" id="GO:0000462">
    <property type="term" value="P:maturation of SSU-rRNA from tricistronic rRNA transcript (SSU-rRNA, 5.8S rRNA, LSU-rRNA)"/>
    <property type="evidence" value="ECO:0007669"/>
    <property type="project" value="TreeGrafter"/>
</dbReference>
<accession>A0A4Q1BNT8</accession>
<feature type="compositionally biased region" description="Acidic residues" evidence="4">
    <location>
        <begin position="688"/>
        <end position="702"/>
    </location>
</feature>
<feature type="compositionally biased region" description="Acidic residues" evidence="4">
    <location>
        <begin position="658"/>
        <end position="679"/>
    </location>
</feature>
<dbReference type="InterPro" id="IPR007148">
    <property type="entry name" value="SSU_processome_Utp12"/>
</dbReference>
<dbReference type="STRING" id="5217.A0A4Q1BNT8"/>
<organism evidence="6 7">
    <name type="scientific">Tremella mesenterica</name>
    <name type="common">Jelly fungus</name>
    <dbReference type="NCBI Taxonomy" id="5217"/>
    <lineage>
        <taxon>Eukaryota</taxon>
        <taxon>Fungi</taxon>
        <taxon>Dikarya</taxon>
        <taxon>Basidiomycota</taxon>
        <taxon>Agaricomycotina</taxon>
        <taxon>Tremellomycetes</taxon>
        <taxon>Tremellales</taxon>
        <taxon>Tremellaceae</taxon>
        <taxon>Tremella</taxon>
    </lineage>
</organism>
<sequence length="702" mass="74681">MPSKQPVAGPSRPKLSTATQAPPPPSVSGFNSSRTQCAMALPVLGSADKVTVWDITNNRVVSEWQVEGAAKVATLCWASTPSPTRRRKRKNKANESHVIDEEVLVIATQNEAVIFSPSRSEVVQRLSLSTPVTAAWSDDRRVLLSTVSSLLVLSPDLSSISSTIPFSSGIASPTAVAILPSSSRTTLHVLVANTSISCIHVDLESAQVTHTSSPLPASTSTVSSILPLPFSPVGYSFLVVSEDDRIVSQYTLKTPTAPLKLSYRFASPILSPAHSVALSPTYLSVLHSSGEISVFPVPTELDLVRPKSDSNPSSVKVVEGKDERQARVCRLTFAPDSETPSTLLCGRLTGGGRVTWHRAVLEHPEGGLKKLVTVKCEAQDLVNVNGSVNNIAPHRFAAPTGVVEAPPDDIEDETSARLPNDVHVADLSLGERLLALPDAAAAPIVNGDAAPTKAISAPVGPVNASSLTRLLVQALHTSDPALLAMCLAHRNPTLIRNTIRKMPAQLALPLLKACVERLGQGKGANKRGGGRGVSQSEQQARGTVEWVKGVLVERGALLMTMPSLPIHLAALSQLLSARLQLYQPLLSLSGRLDLALTQITMRRLATQQGQGHIGGDANEAVRYVEGESDEDEIPIEASHDDEVENIGILMNGTANAQDDQESDEEEEDDSDDDVLTSDSEDGRSEVVEGVEESDEEGLSEED</sequence>
<feature type="region of interest" description="Disordered" evidence="4">
    <location>
        <begin position="648"/>
        <end position="702"/>
    </location>
</feature>
<name>A0A4Q1BNT8_TREME</name>
<proteinExistence type="inferred from homology"/>
<dbReference type="PANTHER" id="PTHR44267">
    <property type="entry name" value="WD REPEAT-CONTAINING PROTEIN 43"/>
    <property type="match status" value="1"/>
</dbReference>
<evidence type="ECO:0000259" key="5">
    <source>
        <dbReference type="Pfam" id="PF04003"/>
    </source>
</evidence>
<dbReference type="Proteomes" id="UP000289152">
    <property type="component" value="Unassembled WGS sequence"/>
</dbReference>
<dbReference type="Pfam" id="PF04003">
    <property type="entry name" value="Utp12"/>
    <property type="match status" value="1"/>
</dbReference>
<comment type="subcellular location">
    <subcellularLocation>
        <location evidence="1">Nucleus</location>
    </subcellularLocation>
</comment>
<dbReference type="PANTHER" id="PTHR44267:SF1">
    <property type="entry name" value="WD REPEAT-CONTAINING PROTEIN 43"/>
    <property type="match status" value="1"/>
</dbReference>
<evidence type="ECO:0000313" key="6">
    <source>
        <dbReference type="EMBL" id="RXK39543.1"/>
    </source>
</evidence>
<evidence type="ECO:0000256" key="4">
    <source>
        <dbReference type="SAM" id="MobiDB-lite"/>
    </source>
</evidence>
<dbReference type="AlphaFoldDB" id="A0A4Q1BNT8"/>
<reference evidence="6 7" key="1">
    <citation type="submission" date="2016-06" db="EMBL/GenBank/DDBJ databases">
        <title>Evolution of pathogenesis and genome organization in the Tremellales.</title>
        <authorList>
            <person name="Cuomo C."/>
            <person name="Litvintseva A."/>
            <person name="Heitman J."/>
            <person name="Chen Y."/>
            <person name="Sun S."/>
            <person name="Springer D."/>
            <person name="Dromer F."/>
            <person name="Young S."/>
            <person name="Zeng Q."/>
            <person name="Chapman S."/>
            <person name="Gujja S."/>
            <person name="Saif S."/>
            <person name="Birren B."/>
        </authorList>
    </citation>
    <scope>NUCLEOTIDE SEQUENCE [LARGE SCALE GENOMIC DNA]</scope>
    <source>
        <strain evidence="6 7">ATCC 28783</strain>
    </source>
</reference>
<feature type="region of interest" description="Disordered" evidence="4">
    <location>
        <begin position="1"/>
        <end position="32"/>
    </location>
</feature>
<gene>
    <name evidence="6" type="ORF">M231_03212</name>
</gene>
<dbReference type="GO" id="GO:0005730">
    <property type="term" value="C:nucleolus"/>
    <property type="evidence" value="ECO:0007669"/>
    <property type="project" value="TreeGrafter"/>
</dbReference>
<comment type="caution">
    <text evidence="6">The sequence shown here is derived from an EMBL/GenBank/DDBJ whole genome shotgun (WGS) entry which is preliminary data.</text>
</comment>
<evidence type="ECO:0000313" key="7">
    <source>
        <dbReference type="Proteomes" id="UP000289152"/>
    </source>
</evidence>